<feature type="region of interest" description="Disordered" evidence="1">
    <location>
        <begin position="131"/>
        <end position="199"/>
    </location>
</feature>
<evidence type="ECO:0000313" key="2">
    <source>
        <dbReference type="Proteomes" id="UP000025227"/>
    </source>
</evidence>
<protein>
    <submittedName>
        <fullName evidence="3">FoP_duplication domain-containing protein</fullName>
    </submittedName>
</protein>
<accession>A0A7I5E5V7</accession>
<dbReference type="Proteomes" id="UP000025227">
    <property type="component" value="Unplaced"/>
</dbReference>
<keyword evidence="2" id="KW-1185">Reference proteome</keyword>
<dbReference type="AlphaFoldDB" id="A0A7I5E5V7"/>
<name>A0A7I5E5V7_HAECO</name>
<feature type="compositionally biased region" description="Polar residues" evidence="1">
    <location>
        <begin position="148"/>
        <end position="157"/>
    </location>
</feature>
<evidence type="ECO:0000313" key="3">
    <source>
        <dbReference type="WBParaSite" id="HCON_00017500-00001"/>
    </source>
</evidence>
<evidence type="ECO:0000256" key="1">
    <source>
        <dbReference type="SAM" id="MobiDB-lite"/>
    </source>
</evidence>
<dbReference type="OMA" id="DYMRKPK"/>
<proteinExistence type="predicted"/>
<dbReference type="OrthoDB" id="5872474at2759"/>
<organism evidence="2 3">
    <name type="scientific">Haemonchus contortus</name>
    <name type="common">Barber pole worm</name>
    <dbReference type="NCBI Taxonomy" id="6289"/>
    <lineage>
        <taxon>Eukaryota</taxon>
        <taxon>Metazoa</taxon>
        <taxon>Ecdysozoa</taxon>
        <taxon>Nematoda</taxon>
        <taxon>Chromadorea</taxon>
        <taxon>Rhabditida</taxon>
        <taxon>Rhabditina</taxon>
        <taxon>Rhabditomorpha</taxon>
        <taxon>Strongyloidea</taxon>
        <taxon>Trichostrongylidae</taxon>
        <taxon>Haemonchus</taxon>
    </lineage>
</organism>
<sequence length="218" mass="24674">MTDTEMVEGVPTKIVMVGTSSMSLHQRFSRMPKPKVVVNKPVVERTAVRGPVRGRVRGHNLVSRRATLMRSQPVFEIVDPVSGDYEEYVPVTPPVRRLGTSVIYRRPIEERVTLPPTPQVVYVPIPVPRNQRRPASTRGLRGRGVLRNQGQRNSTRGLGSHPNFKNRPTSAFGRGGQARGGTTLRKTRYPQRPKKSISQLDRELEDYMRKSRHPKIVI</sequence>
<reference evidence="3" key="1">
    <citation type="submission" date="2020-12" db="UniProtKB">
        <authorList>
            <consortium name="WormBaseParasite"/>
        </authorList>
    </citation>
    <scope>IDENTIFICATION</scope>
    <source>
        <strain evidence="3">MHco3</strain>
    </source>
</reference>
<dbReference type="WBParaSite" id="HCON_00017500-00001">
    <property type="protein sequence ID" value="HCON_00017500-00001"/>
    <property type="gene ID" value="HCON_00017500"/>
</dbReference>
<feature type="compositionally biased region" description="Basic residues" evidence="1">
    <location>
        <begin position="185"/>
        <end position="195"/>
    </location>
</feature>